<dbReference type="EMBL" id="HBJA01105570">
    <property type="protein sequence ID" value="CAE0825214.1"/>
    <property type="molecule type" value="Transcribed_RNA"/>
</dbReference>
<reference evidence="1" key="1">
    <citation type="submission" date="2021-01" db="EMBL/GenBank/DDBJ databases">
        <authorList>
            <person name="Corre E."/>
            <person name="Pelletier E."/>
            <person name="Niang G."/>
            <person name="Scheremetjew M."/>
            <person name="Finn R."/>
            <person name="Kale V."/>
            <person name="Holt S."/>
            <person name="Cochrane G."/>
            <person name="Meng A."/>
            <person name="Brown T."/>
            <person name="Cohen L."/>
        </authorList>
    </citation>
    <scope>NUCLEOTIDE SEQUENCE</scope>
    <source>
        <strain evidence="1">CCMP1594</strain>
    </source>
</reference>
<accession>A0A7S4G4T7</accession>
<name>A0A7S4G4T7_9EUGL</name>
<dbReference type="AlphaFoldDB" id="A0A7S4G4T7"/>
<organism evidence="1">
    <name type="scientific">Eutreptiella gymnastica</name>
    <dbReference type="NCBI Taxonomy" id="73025"/>
    <lineage>
        <taxon>Eukaryota</taxon>
        <taxon>Discoba</taxon>
        <taxon>Euglenozoa</taxon>
        <taxon>Euglenida</taxon>
        <taxon>Spirocuta</taxon>
        <taxon>Euglenophyceae</taxon>
        <taxon>Eutreptiales</taxon>
        <taxon>Eutreptiaceae</taxon>
        <taxon>Eutreptiella</taxon>
    </lineage>
</organism>
<sequence length="126" mass="14270">MLNDLSMSSVKCTIPLSFFNAHMLRSEEEHVQECLCPTTQRLIFHVRVWCLVLIDGCWIYEFEERKCFLDPLVIGLACIIMMHVACMQGTRRENKQAPSAHVPGYIYSFGFGPSWGLVGVLGASLE</sequence>
<proteinExistence type="predicted"/>
<protein>
    <submittedName>
        <fullName evidence="1">Uncharacterized protein</fullName>
    </submittedName>
</protein>
<evidence type="ECO:0000313" key="1">
    <source>
        <dbReference type="EMBL" id="CAE0825214.1"/>
    </source>
</evidence>
<gene>
    <name evidence="1" type="ORF">EGYM00163_LOCUS36460</name>
</gene>